<keyword evidence="6" id="KW-0472">Membrane</keyword>
<dbReference type="GO" id="GO:0016209">
    <property type="term" value="F:antioxidant activity"/>
    <property type="evidence" value="ECO:0007669"/>
    <property type="project" value="InterPro"/>
</dbReference>
<evidence type="ECO:0000256" key="2">
    <source>
        <dbReference type="ARBA" id="ARBA00022748"/>
    </source>
</evidence>
<dbReference type="EMBL" id="VTEU01000005">
    <property type="protein sequence ID" value="TYS58118.1"/>
    <property type="molecule type" value="Genomic_DNA"/>
</dbReference>
<accession>A0AA95B656</accession>
<reference evidence="8 9" key="1">
    <citation type="submission" date="2019-08" db="EMBL/GenBank/DDBJ databases">
        <title>Bacillus genomes from the desert of Cuatro Cienegas, Coahuila.</title>
        <authorList>
            <person name="Olmedo-Alvarez G."/>
        </authorList>
    </citation>
    <scope>NUCLEOTIDE SEQUENCE [LARGE SCALE GENOMIC DNA]</scope>
    <source>
        <strain evidence="8 9">CH88_3T</strain>
    </source>
</reference>
<dbReference type="Pfam" id="PF00578">
    <property type="entry name" value="AhpC-TSA"/>
    <property type="match status" value="1"/>
</dbReference>
<feature type="transmembrane region" description="Helical" evidence="6">
    <location>
        <begin position="12"/>
        <end position="30"/>
    </location>
</feature>
<comment type="caution">
    <text evidence="8">The sequence shown here is derived from an EMBL/GenBank/DDBJ whole genome shotgun (WGS) entry which is preliminary data.</text>
</comment>
<dbReference type="InterPro" id="IPR000866">
    <property type="entry name" value="AhpC/TSA"/>
</dbReference>
<organism evidence="8 9">
    <name type="scientific">Sutcliffiella horikoshii</name>
    <dbReference type="NCBI Taxonomy" id="79883"/>
    <lineage>
        <taxon>Bacteria</taxon>
        <taxon>Bacillati</taxon>
        <taxon>Bacillota</taxon>
        <taxon>Bacilli</taxon>
        <taxon>Bacillales</taxon>
        <taxon>Bacillaceae</taxon>
        <taxon>Sutcliffiella</taxon>
    </lineage>
</organism>
<dbReference type="InterPro" id="IPR050553">
    <property type="entry name" value="Thioredoxin_ResA/DsbE_sf"/>
</dbReference>
<keyword evidence="3" id="KW-0735">Signal-anchor</keyword>
<dbReference type="RefSeq" id="WP_148966337.1">
    <property type="nucleotide sequence ID" value="NZ_VTEU01000005.1"/>
</dbReference>
<evidence type="ECO:0000256" key="1">
    <source>
        <dbReference type="ARBA" id="ARBA00004196"/>
    </source>
</evidence>
<evidence type="ECO:0000256" key="4">
    <source>
        <dbReference type="ARBA" id="ARBA00023157"/>
    </source>
</evidence>
<gene>
    <name evidence="8" type="primary">resA</name>
    <name evidence="8" type="ORF">FZC74_14090</name>
</gene>
<protein>
    <submittedName>
        <fullName evidence="8">Thiol-disulfide oxidoreductase ResA</fullName>
    </submittedName>
</protein>
<dbReference type="PANTHER" id="PTHR42852:SF6">
    <property type="entry name" value="THIOL:DISULFIDE INTERCHANGE PROTEIN DSBE"/>
    <property type="match status" value="1"/>
</dbReference>
<evidence type="ECO:0000313" key="8">
    <source>
        <dbReference type="EMBL" id="TYS58118.1"/>
    </source>
</evidence>
<evidence type="ECO:0000259" key="7">
    <source>
        <dbReference type="PROSITE" id="PS51352"/>
    </source>
</evidence>
<dbReference type="GO" id="GO:0030313">
    <property type="term" value="C:cell envelope"/>
    <property type="evidence" value="ECO:0007669"/>
    <property type="project" value="UniProtKB-SubCell"/>
</dbReference>
<dbReference type="AlphaFoldDB" id="A0AA95B656"/>
<dbReference type="InterPro" id="IPR013766">
    <property type="entry name" value="Thioredoxin_domain"/>
</dbReference>
<proteinExistence type="predicted"/>
<keyword evidence="4" id="KW-1015">Disulfide bond</keyword>
<keyword evidence="6" id="KW-1133">Transmembrane helix</keyword>
<evidence type="ECO:0000313" key="9">
    <source>
        <dbReference type="Proteomes" id="UP000323393"/>
    </source>
</evidence>
<dbReference type="PANTHER" id="PTHR42852">
    <property type="entry name" value="THIOL:DISULFIDE INTERCHANGE PROTEIN DSBE"/>
    <property type="match status" value="1"/>
</dbReference>
<comment type="subcellular location">
    <subcellularLocation>
        <location evidence="1">Cell envelope</location>
    </subcellularLocation>
</comment>
<dbReference type="GO" id="GO:0016491">
    <property type="term" value="F:oxidoreductase activity"/>
    <property type="evidence" value="ECO:0007669"/>
    <property type="project" value="InterPro"/>
</dbReference>
<dbReference type="NCBIfam" id="NF002854">
    <property type="entry name" value="PRK03147.1"/>
    <property type="match status" value="1"/>
</dbReference>
<evidence type="ECO:0000256" key="5">
    <source>
        <dbReference type="ARBA" id="ARBA00023284"/>
    </source>
</evidence>
<dbReference type="InterPro" id="IPR017937">
    <property type="entry name" value="Thioredoxin_CS"/>
</dbReference>
<keyword evidence="6" id="KW-0812">Transmembrane</keyword>
<name>A0AA95B656_9BACI</name>
<evidence type="ECO:0000256" key="6">
    <source>
        <dbReference type="SAM" id="Phobius"/>
    </source>
</evidence>
<dbReference type="Proteomes" id="UP000323393">
    <property type="component" value="Unassembled WGS sequence"/>
</dbReference>
<keyword evidence="2" id="KW-0201">Cytochrome c-type biogenesis</keyword>
<feature type="domain" description="Thioredoxin" evidence="7">
    <location>
        <begin position="38"/>
        <end position="169"/>
    </location>
</feature>
<sequence>MNKKNKRLIYRTCVITTLVIMVGYTMYTLLLDNNSTQSIVGNEAAKFVGESMNDEIIELEELKGEKVILNFWGSWCEPCKREMPAFEKVYNNKEVNIISVNLGDSNLVVNEFIQRYNLSFPVIVDRDSSIKQSYKIDRLPASFLINSEGIIEDYFEGEISEQQLNKWSN</sequence>
<dbReference type="CDD" id="cd02966">
    <property type="entry name" value="TlpA_like_family"/>
    <property type="match status" value="1"/>
</dbReference>
<dbReference type="PROSITE" id="PS51352">
    <property type="entry name" value="THIOREDOXIN_2"/>
    <property type="match status" value="1"/>
</dbReference>
<evidence type="ECO:0000256" key="3">
    <source>
        <dbReference type="ARBA" id="ARBA00022968"/>
    </source>
</evidence>
<dbReference type="Gene3D" id="3.40.30.10">
    <property type="entry name" value="Glutaredoxin"/>
    <property type="match status" value="1"/>
</dbReference>
<dbReference type="PROSITE" id="PS00194">
    <property type="entry name" value="THIOREDOXIN_1"/>
    <property type="match status" value="1"/>
</dbReference>
<dbReference type="InterPro" id="IPR036249">
    <property type="entry name" value="Thioredoxin-like_sf"/>
</dbReference>
<dbReference type="SUPFAM" id="SSF52833">
    <property type="entry name" value="Thioredoxin-like"/>
    <property type="match status" value="1"/>
</dbReference>
<dbReference type="GO" id="GO:0017004">
    <property type="term" value="P:cytochrome complex assembly"/>
    <property type="evidence" value="ECO:0007669"/>
    <property type="project" value="UniProtKB-KW"/>
</dbReference>
<keyword evidence="5" id="KW-0676">Redox-active center</keyword>